<dbReference type="RefSeq" id="WP_021789886.1">
    <property type="nucleotide sequence ID" value="NZ_LT671858.1"/>
</dbReference>
<evidence type="ECO:0000313" key="3">
    <source>
        <dbReference type="Proteomes" id="UP000187822"/>
    </source>
</evidence>
<evidence type="ECO:0000313" key="2">
    <source>
        <dbReference type="EMBL" id="SJK84420.1"/>
    </source>
</evidence>
<reference evidence="3" key="3">
    <citation type="submission" date="2016-06" db="EMBL/GenBank/DDBJ databases">
        <authorList>
            <person name="Toshchakov V.S."/>
        </authorList>
    </citation>
    <scope>NUCLEOTIDE SEQUENCE [LARGE SCALE GENOMIC DNA]</scope>
    <source>
        <strain>PM4 (JCM 30641</strain>
        <strain evidence="3">\VKM B-2940)</strain>
    </source>
</reference>
<dbReference type="EMBL" id="LT671858">
    <property type="protein sequence ID" value="SIM47655.1"/>
    <property type="molecule type" value="Genomic_DNA"/>
</dbReference>
<reference evidence="2" key="2">
    <citation type="submission" date="2016-06" db="EMBL/GenBank/DDBJ databases">
        <authorList>
            <person name="Olsen C.W."/>
            <person name="Carey S."/>
            <person name="Hinshaw L."/>
            <person name="Karasin A.I."/>
        </authorList>
    </citation>
    <scope>NUCLEOTIDE SEQUENCE [LARGE SCALE GENOMIC DNA]</scope>
    <source>
        <strain evidence="2">PM4</strain>
    </source>
</reference>
<dbReference type="GO" id="GO:0016301">
    <property type="term" value="F:kinase activity"/>
    <property type="evidence" value="ECO:0007669"/>
    <property type="project" value="UniProtKB-KW"/>
</dbReference>
<gene>
    <name evidence="2" type="ORF">CPM_0543</name>
    <name evidence="1" type="ORF">CSP5_0571</name>
</gene>
<evidence type="ECO:0000313" key="4">
    <source>
        <dbReference type="Proteomes" id="UP000195607"/>
    </source>
</evidence>
<organism evidence="1 4">
    <name type="scientific">Cuniculiplasma divulgatum</name>
    <dbReference type="NCBI Taxonomy" id="1673428"/>
    <lineage>
        <taxon>Archaea</taxon>
        <taxon>Methanobacteriati</taxon>
        <taxon>Thermoplasmatota</taxon>
        <taxon>Thermoplasmata</taxon>
        <taxon>Thermoplasmatales</taxon>
        <taxon>Cuniculiplasmataceae</taxon>
        <taxon>Cuniculiplasma</taxon>
    </lineage>
</organism>
<proteinExistence type="predicted"/>
<name>A0A1N5THN7_9ARCH</name>
<sequence>MKKDTKEKVTVESRISRFLTENPDYMLSLRSDVVNVSKLAMLILKENADLNPISVRAALNRFKRKGNGETGKIKADDLLKKSKISLQDKICVVTSKTPLTMKYISATYLQDNIVYIVDEMKTKIPEASQNIIIEADVSMIHILSSKEIERTHGFVMRITNKLFARGVNILQLISCSNETIIILNKKDSTLAYEILTMA</sequence>
<dbReference type="Proteomes" id="UP000195607">
    <property type="component" value="Chromosome I"/>
</dbReference>
<dbReference type="KEGG" id="cdiv:CPM_0543"/>
<keyword evidence="1" id="KW-0418">Kinase</keyword>
<protein>
    <submittedName>
        <fullName evidence="1">Aspartokinase beta subunit</fullName>
    </submittedName>
</protein>
<dbReference type="STRING" id="1673428.CPM_0543"/>
<dbReference type="Proteomes" id="UP000187822">
    <property type="component" value="Chromosome I"/>
</dbReference>
<evidence type="ECO:0000313" key="1">
    <source>
        <dbReference type="EMBL" id="SIM47655.1"/>
    </source>
</evidence>
<dbReference type="OrthoDB" id="56543at2157"/>
<dbReference type="AlphaFoldDB" id="A0A1N5THN7"/>
<reference evidence="1 4" key="1">
    <citation type="submission" date="2016-04" db="EMBL/GenBank/DDBJ databases">
        <authorList>
            <person name="Evans L.H."/>
            <person name="Alamgir A."/>
            <person name="Owens N."/>
            <person name="Weber N.D."/>
            <person name="Virtaneva K."/>
            <person name="Barbian K."/>
            <person name="Babar A."/>
            <person name="Rosenke K."/>
        </authorList>
    </citation>
    <scope>NUCLEOTIDE SEQUENCE [LARGE SCALE GENOMIC DNA]</scope>
    <source>
        <strain evidence="1">S5</strain>
        <strain evidence="4">S5(T) (JCM 30642 \VKM B-2941)</strain>
    </source>
</reference>
<keyword evidence="3" id="KW-1185">Reference proteome</keyword>
<keyword evidence="1" id="KW-0808">Transferase</keyword>
<dbReference type="EMBL" id="LT719092">
    <property type="protein sequence ID" value="SJK84420.1"/>
    <property type="molecule type" value="Genomic_DNA"/>
</dbReference>
<accession>A0A1N5THN7</accession>
<dbReference type="GeneID" id="41587865"/>